<dbReference type="Proteomes" id="UP001432202">
    <property type="component" value="Chromosome"/>
</dbReference>
<organism evidence="3 4">
    <name type="scientific">Sulfolobus tengchongensis</name>
    <dbReference type="NCBI Taxonomy" id="207809"/>
    <lineage>
        <taxon>Archaea</taxon>
        <taxon>Thermoproteota</taxon>
        <taxon>Thermoprotei</taxon>
        <taxon>Sulfolobales</taxon>
        <taxon>Sulfolobaceae</taxon>
        <taxon>Sulfolobus</taxon>
    </lineage>
</organism>
<dbReference type="InterPro" id="IPR006680">
    <property type="entry name" value="Amidohydro-rel"/>
</dbReference>
<gene>
    <name evidence="3" type="ORF">V6M85_03665</name>
</gene>
<dbReference type="GO" id="GO:0005737">
    <property type="term" value="C:cytoplasm"/>
    <property type="evidence" value="ECO:0007669"/>
    <property type="project" value="TreeGrafter"/>
</dbReference>
<dbReference type="RefSeq" id="WP_338603115.1">
    <property type="nucleotide sequence ID" value="NZ_CP146016.1"/>
</dbReference>
<dbReference type="InterPro" id="IPR032465">
    <property type="entry name" value="ACMSD"/>
</dbReference>
<accession>A0AAX4L1Z8</accession>
<dbReference type="GeneID" id="89335835"/>
<protein>
    <submittedName>
        <fullName evidence="3">Amidohydrolase family protein</fullName>
    </submittedName>
</protein>
<dbReference type="GO" id="GO:0016831">
    <property type="term" value="F:carboxy-lyase activity"/>
    <property type="evidence" value="ECO:0007669"/>
    <property type="project" value="InterPro"/>
</dbReference>
<dbReference type="GO" id="GO:0016787">
    <property type="term" value="F:hydrolase activity"/>
    <property type="evidence" value="ECO:0007669"/>
    <property type="project" value="InterPro"/>
</dbReference>
<reference evidence="3 4" key="1">
    <citation type="submission" date="2024-02" db="EMBL/GenBank/DDBJ databases">
        <title>STSV induces naive adaptation in Sulfolobus.</title>
        <authorList>
            <person name="Xiang X."/>
            <person name="Song M."/>
        </authorList>
    </citation>
    <scope>NUCLEOTIDE SEQUENCE [LARGE SCALE GENOMIC DNA]</scope>
    <source>
        <strain evidence="3 4">RT2</strain>
    </source>
</reference>
<dbReference type="AlphaFoldDB" id="A0AAX4L1Z8"/>
<feature type="domain" description="Amidohydrolase-related" evidence="2">
    <location>
        <begin position="97"/>
        <end position="402"/>
    </location>
</feature>
<dbReference type="EMBL" id="CP146016">
    <property type="protein sequence ID" value="WWQ61190.1"/>
    <property type="molecule type" value="Genomic_DNA"/>
</dbReference>
<evidence type="ECO:0000313" key="4">
    <source>
        <dbReference type="Proteomes" id="UP001432202"/>
    </source>
</evidence>
<proteinExistence type="predicted"/>
<dbReference type="GO" id="GO:0019748">
    <property type="term" value="P:secondary metabolic process"/>
    <property type="evidence" value="ECO:0007669"/>
    <property type="project" value="TreeGrafter"/>
</dbReference>
<name>A0AAX4L1Z8_9CREN</name>
<keyword evidence="1" id="KW-0456">Lyase</keyword>
<evidence type="ECO:0000259" key="2">
    <source>
        <dbReference type="Pfam" id="PF04909"/>
    </source>
</evidence>
<keyword evidence="4" id="KW-1185">Reference proteome</keyword>
<dbReference type="SUPFAM" id="SSF51556">
    <property type="entry name" value="Metallo-dependent hydrolases"/>
    <property type="match status" value="1"/>
</dbReference>
<dbReference type="Pfam" id="PF04909">
    <property type="entry name" value="Amidohydro_2"/>
    <property type="match status" value="1"/>
</dbReference>
<dbReference type="InterPro" id="IPR032466">
    <property type="entry name" value="Metal_Hydrolase"/>
</dbReference>
<dbReference type="PANTHER" id="PTHR21240">
    <property type="entry name" value="2-AMINO-3-CARBOXYLMUCONATE-6-SEMIALDEHYDE DECARBOXYLASE"/>
    <property type="match status" value="1"/>
</dbReference>
<dbReference type="Gene3D" id="3.20.20.140">
    <property type="entry name" value="Metal-dependent hydrolases"/>
    <property type="match status" value="1"/>
</dbReference>
<sequence>MINKPEELKQFIVIDAESHVVENPEDIERFLDKKYRLPMIVRDEISGTRYWVIDGKLYTRPFGFGGGEARGLIDHTFNKFYGKINPKLKAKDASLNDLEGRLADLDQMGVDIQIVNPTSSLIIPFMSDREWAYAMSKAYNDYVASRLKYTKRIYANAVVPIQDVNLAIKEMERAKDLGFKGVVVPSFVSDGHFIALKPIFDEEFFPFFKKATELNMPVIIHITPTSSELPWVFLFNKYLYVRGVGHPYAMMVTLMGLIGEGFFERLPSLKVHLCEAGASWLPYWIWWLDEAIESPRLRKYSLERFGIDPYPNLKKLASEYIQQGNIYVSIEADEPAEIIKYIIEKMRLENNLVFAADYPHASEAQYFPEYLNLFIENIAKPAGLSSEQIRKIVGENARQLYNIL</sequence>
<evidence type="ECO:0000256" key="1">
    <source>
        <dbReference type="ARBA" id="ARBA00023239"/>
    </source>
</evidence>
<evidence type="ECO:0000313" key="3">
    <source>
        <dbReference type="EMBL" id="WWQ61190.1"/>
    </source>
</evidence>
<dbReference type="PANTHER" id="PTHR21240:SF28">
    <property type="entry name" value="ISO-OROTATE DECARBOXYLASE (EUROFUNG)"/>
    <property type="match status" value="1"/>
</dbReference>